<proteinExistence type="predicted"/>
<dbReference type="AlphaFoldDB" id="A0A9Q1FSG1"/>
<comment type="caution">
    <text evidence="2">The sequence shown here is derived from an EMBL/GenBank/DDBJ whole genome shotgun (WGS) entry which is preliminary data.</text>
</comment>
<evidence type="ECO:0000259" key="1">
    <source>
        <dbReference type="PROSITE" id="PS50878"/>
    </source>
</evidence>
<gene>
    <name evidence="2" type="ORF">SKAU_G00136580</name>
</gene>
<evidence type="ECO:0000313" key="3">
    <source>
        <dbReference type="Proteomes" id="UP001152622"/>
    </source>
</evidence>
<protein>
    <recommendedName>
        <fullName evidence="1">Reverse transcriptase domain-containing protein</fullName>
    </recommendedName>
</protein>
<dbReference type="InterPro" id="IPR000477">
    <property type="entry name" value="RT_dom"/>
</dbReference>
<accession>A0A9Q1FSG1</accession>
<dbReference type="EMBL" id="JAINUF010000004">
    <property type="protein sequence ID" value="KAJ8364827.1"/>
    <property type="molecule type" value="Genomic_DNA"/>
</dbReference>
<keyword evidence="3" id="KW-1185">Reference proteome</keyword>
<dbReference type="Pfam" id="PF00078">
    <property type="entry name" value="RVT_1"/>
    <property type="match status" value="1"/>
</dbReference>
<feature type="domain" description="Reverse transcriptase" evidence="1">
    <location>
        <begin position="75"/>
        <end position="203"/>
    </location>
</feature>
<dbReference type="PANTHER" id="PTHR33332">
    <property type="entry name" value="REVERSE TRANSCRIPTASE DOMAIN-CONTAINING PROTEIN"/>
    <property type="match status" value="1"/>
</dbReference>
<sequence>MLRAAERKWRKSRSPDDLASYHTLLAAFTAATTSAKTSFFQSKIDACVSNPRKLFSTFSSLLLPAISAELLPYLSSIICGHVPAAFKTARVTPLLKKPSLDPSDVRNYRPVSLLSFLSKTIGRAVLNQLSVFLHQNNLLDPHQSGFRTGHSTETALLAVTEALTTARASSLSSVLILLDLSAAFNTVNHKLLISTLAEMGIIN</sequence>
<evidence type="ECO:0000313" key="2">
    <source>
        <dbReference type="EMBL" id="KAJ8364827.1"/>
    </source>
</evidence>
<name>A0A9Q1FSG1_SYNKA</name>
<reference evidence="2" key="1">
    <citation type="journal article" date="2023" name="Science">
        <title>Genome structures resolve the early diversification of teleost fishes.</title>
        <authorList>
            <person name="Parey E."/>
            <person name="Louis A."/>
            <person name="Montfort J."/>
            <person name="Bouchez O."/>
            <person name="Roques C."/>
            <person name="Iampietro C."/>
            <person name="Lluch J."/>
            <person name="Castinel A."/>
            <person name="Donnadieu C."/>
            <person name="Desvignes T."/>
            <person name="Floi Bucao C."/>
            <person name="Jouanno E."/>
            <person name="Wen M."/>
            <person name="Mejri S."/>
            <person name="Dirks R."/>
            <person name="Jansen H."/>
            <person name="Henkel C."/>
            <person name="Chen W.J."/>
            <person name="Zahm M."/>
            <person name="Cabau C."/>
            <person name="Klopp C."/>
            <person name="Thompson A.W."/>
            <person name="Robinson-Rechavi M."/>
            <person name="Braasch I."/>
            <person name="Lecointre G."/>
            <person name="Bobe J."/>
            <person name="Postlethwait J.H."/>
            <person name="Berthelot C."/>
            <person name="Roest Crollius H."/>
            <person name="Guiguen Y."/>
        </authorList>
    </citation>
    <scope>NUCLEOTIDE SEQUENCE</scope>
    <source>
        <strain evidence="2">WJC10195</strain>
    </source>
</reference>
<dbReference type="OrthoDB" id="10060997at2759"/>
<dbReference type="PROSITE" id="PS50878">
    <property type="entry name" value="RT_POL"/>
    <property type="match status" value="1"/>
</dbReference>
<dbReference type="Proteomes" id="UP001152622">
    <property type="component" value="Chromosome 4"/>
</dbReference>
<organism evidence="2 3">
    <name type="scientific">Synaphobranchus kaupii</name>
    <name type="common">Kaup's arrowtooth eel</name>
    <dbReference type="NCBI Taxonomy" id="118154"/>
    <lineage>
        <taxon>Eukaryota</taxon>
        <taxon>Metazoa</taxon>
        <taxon>Chordata</taxon>
        <taxon>Craniata</taxon>
        <taxon>Vertebrata</taxon>
        <taxon>Euteleostomi</taxon>
        <taxon>Actinopterygii</taxon>
        <taxon>Neopterygii</taxon>
        <taxon>Teleostei</taxon>
        <taxon>Anguilliformes</taxon>
        <taxon>Synaphobranchidae</taxon>
        <taxon>Synaphobranchus</taxon>
    </lineage>
</organism>